<protein>
    <submittedName>
        <fullName evidence="2">Uncharacterized protein</fullName>
    </submittedName>
</protein>
<feature type="binding site" evidence="1">
    <location>
        <position position="53"/>
    </location>
    <ligand>
        <name>Zn(2+)</name>
        <dbReference type="ChEBI" id="CHEBI:29105"/>
    </ligand>
</feature>
<dbReference type="Gene3D" id="2.60.11.10">
    <property type="entry name" value="Cytochrome c oxidase, subunit Vb"/>
    <property type="match status" value="1"/>
</dbReference>
<feature type="binding site" evidence="1">
    <location>
        <position position="75"/>
    </location>
    <ligand>
        <name>Zn(2+)</name>
        <dbReference type="ChEBI" id="CHEBI:29105"/>
    </ligand>
</feature>
<feature type="binding site" evidence="1">
    <location>
        <position position="55"/>
    </location>
    <ligand>
        <name>Zn(2+)</name>
        <dbReference type="ChEBI" id="CHEBI:29105"/>
    </ligand>
</feature>
<proteinExistence type="predicted"/>
<organism evidence="2 3">
    <name type="scientific">Intoshia linei</name>
    <dbReference type="NCBI Taxonomy" id="1819745"/>
    <lineage>
        <taxon>Eukaryota</taxon>
        <taxon>Metazoa</taxon>
        <taxon>Spiralia</taxon>
        <taxon>Lophotrochozoa</taxon>
        <taxon>Mesozoa</taxon>
        <taxon>Orthonectida</taxon>
        <taxon>Rhopaluridae</taxon>
        <taxon>Intoshia</taxon>
    </lineage>
</organism>
<dbReference type="GO" id="GO:0005740">
    <property type="term" value="C:mitochondrial envelope"/>
    <property type="evidence" value="ECO:0007669"/>
    <property type="project" value="InterPro"/>
</dbReference>
<feature type="non-terminal residue" evidence="2">
    <location>
        <position position="1"/>
    </location>
</feature>
<dbReference type="GO" id="GO:0046872">
    <property type="term" value="F:metal ion binding"/>
    <property type="evidence" value="ECO:0007669"/>
    <property type="project" value="UniProtKB-KW"/>
</dbReference>
<accession>A0A177AUT9</accession>
<dbReference type="GO" id="GO:0006123">
    <property type="term" value="P:mitochondrial electron transport, cytochrome c to oxygen"/>
    <property type="evidence" value="ECO:0007669"/>
    <property type="project" value="InterPro"/>
</dbReference>
<keyword evidence="1" id="KW-0479">Metal-binding</keyword>
<dbReference type="PROSITE" id="PS51359">
    <property type="entry name" value="COX5B_2"/>
    <property type="match status" value="1"/>
</dbReference>
<name>A0A177AUT9_9BILA</name>
<dbReference type="OrthoDB" id="10249250at2759"/>
<dbReference type="EMBL" id="LWCA01001412">
    <property type="protein sequence ID" value="OAF65171.1"/>
    <property type="molecule type" value="Genomic_DNA"/>
</dbReference>
<dbReference type="GO" id="GO:0045277">
    <property type="term" value="C:respiratory chain complex IV"/>
    <property type="evidence" value="ECO:0007669"/>
    <property type="project" value="InterPro"/>
</dbReference>
<comment type="caution">
    <text evidence="2">The sequence shown here is derived from an EMBL/GenBank/DDBJ whole genome shotgun (WGS) entry which is preliminary data.</text>
</comment>
<evidence type="ECO:0000313" key="2">
    <source>
        <dbReference type="EMBL" id="OAF65171.1"/>
    </source>
</evidence>
<dbReference type="AlphaFoldDB" id="A0A177AUT9"/>
<feature type="binding site" evidence="1">
    <location>
        <position position="77"/>
    </location>
    <ligand>
        <name>Zn(2+)</name>
        <dbReference type="ChEBI" id="CHEBI:29105"/>
    </ligand>
</feature>
<dbReference type="InterPro" id="IPR036972">
    <property type="entry name" value="Cyt_c_oxidase_su5b_sf"/>
</dbReference>
<dbReference type="SUPFAM" id="SSF57802">
    <property type="entry name" value="Rubredoxin-like"/>
    <property type="match status" value="1"/>
</dbReference>
<sequence length="92" mass="10968">KYYKYPVKYDFGGTKANGKRDVFEQKPVHRKVVSTRQDPNIAYTSFQERKIFCSCERGDLYLNITPMNAEETKRCECGHWFKLVVKDLPYYE</sequence>
<dbReference type="Proteomes" id="UP000078046">
    <property type="component" value="Unassembled WGS sequence"/>
</dbReference>
<keyword evidence="3" id="KW-1185">Reference proteome</keyword>
<reference evidence="2 3" key="1">
    <citation type="submission" date="2016-04" db="EMBL/GenBank/DDBJ databases">
        <title>The genome of Intoshia linei affirms orthonectids as highly simplified spiralians.</title>
        <authorList>
            <person name="Mikhailov K.V."/>
            <person name="Slusarev G.S."/>
            <person name="Nikitin M.A."/>
            <person name="Logacheva M.D."/>
            <person name="Penin A."/>
            <person name="Aleoshin V."/>
            <person name="Panchin Y.V."/>
        </authorList>
    </citation>
    <scope>NUCLEOTIDE SEQUENCE [LARGE SCALE GENOMIC DNA]</scope>
    <source>
        <strain evidence="2">Intl2013</strain>
        <tissue evidence="2">Whole animal</tissue>
    </source>
</reference>
<evidence type="ECO:0000313" key="3">
    <source>
        <dbReference type="Proteomes" id="UP000078046"/>
    </source>
</evidence>
<evidence type="ECO:0000256" key="1">
    <source>
        <dbReference type="PIRSR" id="PIRSR602124-1"/>
    </source>
</evidence>
<gene>
    <name evidence="2" type="ORF">A3Q56_06877</name>
</gene>
<keyword evidence="1" id="KW-0862">Zinc</keyword>
<dbReference type="InterPro" id="IPR002124">
    <property type="entry name" value="Cyt_c_oxidase_su5b"/>
</dbReference>